<dbReference type="AlphaFoldDB" id="A0A7Y0A1M7"/>
<dbReference type="EMBL" id="JABBFZ010000026">
    <property type="protein sequence ID" value="NML34866.1"/>
    <property type="molecule type" value="Genomic_DNA"/>
</dbReference>
<organism evidence="2 3">
    <name type="scientific">Paraburkholderia antibiotica</name>
    <dbReference type="NCBI Taxonomy" id="2728839"/>
    <lineage>
        <taxon>Bacteria</taxon>
        <taxon>Pseudomonadati</taxon>
        <taxon>Pseudomonadota</taxon>
        <taxon>Betaproteobacteria</taxon>
        <taxon>Burkholderiales</taxon>
        <taxon>Burkholderiaceae</taxon>
        <taxon>Paraburkholderia</taxon>
    </lineage>
</organism>
<feature type="region of interest" description="Disordered" evidence="1">
    <location>
        <begin position="1"/>
        <end position="23"/>
    </location>
</feature>
<keyword evidence="3" id="KW-1185">Reference proteome</keyword>
<sequence>MQEQIAAQSDLSRLMTTHSEDKSDTADRFANFFNIRADGKLKGGVMPLRIRSMARRIAIVEGPLPFAVLA</sequence>
<accession>A0A7Y0A1M7</accession>
<name>A0A7Y0A1M7_9BURK</name>
<proteinExistence type="predicted"/>
<feature type="compositionally biased region" description="Polar residues" evidence="1">
    <location>
        <begin position="1"/>
        <end position="17"/>
    </location>
</feature>
<evidence type="ECO:0000313" key="2">
    <source>
        <dbReference type="EMBL" id="NML34866.1"/>
    </source>
</evidence>
<protein>
    <submittedName>
        <fullName evidence="2">Uncharacterized protein</fullName>
    </submittedName>
</protein>
<dbReference type="Proteomes" id="UP000583127">
    <property type="component" value="Unassembled WGS sequence"/>
</dbReference>
<evidence type="ECO:0000313" key="3">
    <source>
        <dbReference type="Proteomes" id="UP000583127"/>
    </source>
</evidence>
<evidence type="ECO:0000256" key="1">
    <source>
        <dbReference type="SAM" id="MobiDB-lite"/>
    </source>
</evidence>
<reference evidence="2 3" key="1">
    <citation type="submission" date="2020-04" db="EMBL/GenBank/DDBJ databases">
        <title>Paraburkholderia sp. G-4-1-8 isolated from soil.</title>
        <authorList>
            <person name="Dahal R.H."/>
        </authorList>
    </citation>
    <scope>NUCLEOTIDE SEQUENCE [LARGE SCALE GENOMIC DNA]</scope>
    <source>
        <strain evidence="2 3">G-4-1-8</strain>
    </source>
</reference>
<dbReference type="RefSeq" id="WP_169501053.1">
    <property type="nucleotide sequence ID" value="NZ_JABBFZ010000026.1"/>
</dbReference>
<gene>
    <name evidence="2" type="ORF">HHL14_29080</name>
</gene>
<comment type="caution">
    <text evidence="2">The sequence shown here is derived from an EMBL/GenBank/DDBJ whole genome shotgun (WGS) entry which is preliminary data.</text>
</comment>